<dbReference type="CDD" id="cd01335">
    <property type="entry name" value="Radical_SAM"/>
    <property type="match status" value="1"/>
</dbReference>
<dbReference type="InterPro" id="IPR058240">
    <property type="entry name" value="rSAM_sf"/>
</dbReference>
<evidence type="ECO:0000256" key="3">
    <source>
        <dbReference type="ARBA" id="ARBA00023014"/>
    </source>
</evidence>
<dbReference type="InterPro" id="IPR040086">
    <property type="entry name" value="MJ0683-like"/>
</dbReference>
<dbReference type="SMART" id="SM00729">
    <property type="entry name" value="Elp3"/>
    <property type="match status" value="1"/>
</dbReference>
<evidence type="ECO:0000256" key="2">
    <source>
        <dbReference type="ARBA" id="ARBA00023004"/>
    </source>
</evidence>
<dbReference type="InterPro" id="IPR006638">
    <property type="entry name" value="Elp3/MiaA/NifB-like_rSAM"/>
</dbReference>
<dbReference type="PROSITE" id="PS51918">
    <property type="entry name" value="RADICAL_SAM"/>
    <property type="match status" value="1"/>
</dbReference>
<dbReference type="NCBIfam" id="NF033668">
    <property type="entry name" value="rSAM_PA0069"/>
    <property type="match status" value="1"/>
</dbReference>
<keyword evidence="5" id="KW-0456">Lyase</keyword>
<dbReference type="GO" id="GO:0046872">
    <property type="term" value="F:metal ion binding"/>
    <property type="evidence" value="ECO:0007669"/>
    <property type="project" value="UniProtKB-KW"/>
</dbReference>
<keyword evidence="1" id="KW-0479">Metal-binding</keyword>
<evidence type="ECO:0000313" key="5">
    <source>
        <dbReference type="EMBL" id="SEO49575.1"/>
    </source>
</evidence>
<dbReference type="Proteomes" id="UP000199657">
    <property type="component" value="Unassembled WGS sequence"/>
</dbReference>
<dbReference type="SFLD" id="SFLDS00029">
    <property type="entry name" value="Radical_SAM"/>
    <property type="match status" value="1"/>
</dbReference>
<dbReference type="STRING" id="406100.SAMN04488052_101372"/>
<accession>A0A1H8Q5S2</accession>
<sequence length="355" mass="39458">MLKGRGTDQCITNRFAHRTRHTIDDGWPVLDAAEDSAPGTTCTIETARSVITRNRSPDVPFQQSINPYRGCEHGCIYCFARPNHAYIDLSPGLDFETRLTVKTNAAERLRAELARPGYRCQPIVLGTSTDPYQPVERHWRVTRSLLEVLDACRHPVSLITKGGGILRDLDLLESLAADGLVSVMVSLTSLDAGLKRALEPRAASPATRLRVIRALRERGIPTGALIAPVIPVLTDHELEALVAAAAEAGAQEAGYVLLRLPREVSPLFQHWLEEHAPGQAEHVMSLLRQAHGGRAYDACFGHRMRGAGPWADMLEQRFRHALRRHDLVRRSQVALNTRRFRPPVPETPQQSLFPD</sequence>
<keyword evidence="6" id="KW-1185">Reference proteome</keyword>
<dbReference type="GO" id="GO:0051536">
    <property type="term" value="F:iron-sulfur cluster binding"/>
    <property type="evidence" value="ECO:0007669"/>
    <property type="project" value="UniProtKB-KW"/>
</dbReference>
<dbReference type="GO" id="GO:0016829">
    <property type="term" value="F:lyase activity"/>
    <property type="evidence" value="ECO:0007669"/>
    <property type="project" value="UniProtKB-KW"/>
</dbReference>
<reference evidence="5 6" key="1">
    <citation type="submission" date="2016-10" db="EMBL/GenBank/DDBJ databases">
        <authorList>
            <person name="de Groot N.N."/>
        </authorList>
    </citation>
    <scope>NUCLEOTIDE SEQUENCE [LARGE SCALE GENOMIC DNA]</scope>
    <source>
        <strain evidence="5 6">CGMCC 1.6291</strain>
    </source>
</reference>
<dbReference type="EMBL" id="FOEG01000001">
    <property type="protein sequence ID" value="SEO49575.1"/>
    <property type="molecule type" value="Genomic_DNA"/>
</dbReference>
<dbReference type="PANTHER" id="PTHR43432">
    <property type="entry name" value="SLR0285 PROTEIN"/>
    <property type="match status" value="1"/>
</dbReference>
<evidence type="ECO:0000259" key="4">
    <source>
        <dbReference type="PROSITE" id="PS51918"/>
    </source>
</evidence>
<dbReference type="Pfam" id="PF04055">
    <property type="entry name" value="Radical_SAM"/>
    <property type="match status" value="1"/>
</dbReference>
<gene>
    <name evidence="5" type="ORF">SAMN04488052_101372</name>
</gene>
<evidence type="ECO:0000313" key="6">
    <source>
        <dbReference type="Proteomes" id="UP000199657"/>
    </source>
</evidence>
<dbReference type="SFLD" id="SFLDG01084">
    <property type="entry name" value="Uncharacterised_Radical_SAM_Su"/>
    <property type="match status" value="1"/>
</dbReference>
<dbReference type="Gene3D" id="3.80.30.30">
    <property type="match status" value="1"/>
</dbReference>
<dbReference type="AlphaFoldDB" id="A0A1H8Q5S2"/>
<dbReference type="PANTHER" id="PTHR43432:SF3">
    <property type="entry name" value="SLR0285 PROTEIN"/>
    <property type="match status" value="1"/>
</dbReference>
<dbReference type="SUPFAM" id="SSF102114">
    <property type="entry name" value="Radical SAM enzymes"/>
    <property type="match status" value="1"/>
</dbReference>
<keyword evidence="3" id="KW-0411">Iron-sulfur</keyword>
<dbReference type="OrthoDB" id="9785699at2"/>
<dbReference type="RefSeq" id="WP_091639433.1">
    <property type="nucleotide sequence ID" value="NZ_FOEG01000001.1"/>
</dbReference>
<feature type="domain" description="Radical SAM core" evidence="4">
    <location>
        <begin position="57"/>
        <end position="294"/>
    </location>
</feature>
<dbReference type="InterPro" id="IPR007197">
    <property type="entry name" value="rSAM"/>
</dbReference>
<organism evidence="5 6">
    <name type="scientific">Aquisalimonas asiatica</name>
    <dbReference type="NCBI Taxonomy" id="406100"/>
    <lineage>
        <taxon>Bacteria</taxon>
        <taxon>Pseudomonadati</taxon>
        <taxon>Pseudomonadota</taxon>
        <taxon>Gammaproteobacteria</taxon>
        <taxon>Chromatiales</taxon>
        <taxon>Ectothiorhodospiraceae</taxon>
        <taxon>Aquisalimonas</taxon>
    </lineage>
</organism>
<proteinExistence type="predicted"/>
<evidence type="ECO:0000256" key="1">
    <source>
        <dbReference type="ARBA" id="ARBA00022723"/>
    </source>
</evidence>
<keyword evidence="2" id="KW-0408">Iron</keyword>
<protein>
    <submittedName>
        <fullName evidence="5">DNA repair photolyase</fullName>
    </submittedName>
</protein>
<name>A0A1H8Q5S2_9GAMM</name>